<reference evidence="1 2" key="1">
    <citation type="submission" date="2020-01" db="EMBL/GenBank/DDBJ databases">
        <title>Investigation of new actinobacteria for the biodesulphurisation of diesel fuel.</title>
        <authorList>
            <person name="Athi Narayanan S.M."/>
        </authorList>
    </citation>
    <scope>NUCLEOTIDE SEQUENCE [LARGE SCALE GENOMIC DNA]</scope>
    <source>
        <strain evidence="1 2">213E</strain>
    </source>
</reference>
<gene>
    <name evidence="1" type="ORF">GYA93_15985</name>
</gene>
<dbReference type="EMBL" id="JAADZU010000055">
    <property type="protein sequence ID" value="NDK91069.1"/>
    <property type="molecule type" value="Genomic_DNA"/>
</dbReference>
<dbReference type="Pfam" id="PF03682">
    <property type="entry name" value="UPF0158"/>
    <property type="match status" value="1"/>
</dbReference>
<dbReference type="SUPFAM" id="SSF159941">
    <property type="entry name" value="MM3350-like"/>
    <property type="match status" value="1"/>
</dbReference>
<organism evidence="1 2">
    <name type="scientific">Gordonia desulfuricans</name>
    <dbReference type="NCBI Taxonomy" id="89051"/>
    <lineage>
        <taxon>Bacteria</taxon>
        <taxon>Bacillati</taxon>
        <taxon>Actinomycetota</taxon>
        <taxon>Actinomycetes</taxon>
        <taxon>Mycobacteriales</taxon>
        <taxon>Gordoniaceae</taxon>
        <taxon>Gordonia</taxon>
    </lineage>
</organism>
<protein>
    <submittedName>
        <fullName evidence="1">Uncharacterized protein</fullName>
    </submittedName>
</protein>
<sequence length="391" mass="43060">MAQDWLSVTVELLGGPREDVWPRPARVLAVSPSHTFAELATAISVGFGRWSTPQPGGFTLPDGRTQDVDDSAVAELLSRGAVFRFVDSAGGWTHACTIADLPIDPRDVLGGEPDTPTPYQGWGTIPDPFGRRWLDYEETIEMPPRPAGTHPMFSPDWPAVDTSDPVDHREVRGAVYMKDIDRFLAAVLGRDVTPALQHVGSGVVLALRAGRDAAEPIARAVIDGLTDREGPGDAILAEDLQALLRGEPLPGKVVPVQLDELEYTLHSNSREWTYGFIDLHTGAVRDGGATDPGMVGEDAAIDVDEDIDRWLMFDKVSSREGWKDMAAFAEQQRDADVRQRMEHALEGRGAFRRFRDLVSDEGLLDEWRTFSDERKIGHAREFLAYKGIRVG</sequence>
<evidence type="ECO:0000313" key="2">
    <source>
        <dbReference type="Proteomes" id="UP000466307"/>
    </source>
</evidence>
<dbReference type="InterPro" id="IPR024047">
    <property type="entry name" value="MM3350-like_sf"/>
</dbReference>
<dbReference type="InterPro" id="IPR005361">
    <property type="entry name" value="UPF0158"/>
</dbReference>
<dbReference type="AlphaFoldDB" id="A0A7K3LS45"/>
<dbReference type="RefSeq" id="WP_059038073.1">
    <property type="nucleotide sequence ID" value="NZ_JAADZU010000055.1"/>
</dbReference>
<dbReference type="Proteomes" id="UP000466307">
    <property type="component" value="Unassembled WGS sequence"/>
</dbReference>
<keyword evidence="2" id="KW-1185">Reference proteome</keyword>
<proteinExistence type="predicted"/>
<name>A0A7K3LS45_9ACTN</name>
<comment type="caution">
    <text evidence="1">The sequence shown here is derived from an EMBL/GenBank/DDBJ whole genome shotgun (WGS) entry which is preliminary data.</text>
</comment>
<accession>A0A7K3LS45</accession>
<evidence type="ECO:0000313" key="1">
    <source>
        <dbReference type="EMBL" id="NDK91069.1"/>
    </source>
</evidence>